<protein>
    <submittedName>
        <fullName evidence="2">Ig-like domain-containing protein</fullName>
    </submittedName>
</protein>
<evidence type="ECO:0000313" key="3">
    <source>
        <dbReference type="Proteomes" id="UP001620262"/>
    </source>
</evidence>
<proteinExistence type="predicted"/>
<sequence length="915" mass="100252">MNVLFKSLPIAAALIMAGCGGGSDSDEAPTFANETQTVVLKEDTAYTDQVAVTNASDDIRYILGSAANHGAVKINNNGEYTYTPDENYFGADSITITATNGSKSSRVVINFTVENVNDIPQLLSTSVAVTSSTTTEGQIEFYDPDGDSVTVKVLKAPEEGTLVLNENTGEFIYTAPTLNSISGSFTISYTDGRIETPLTAVINLIPSYVTNQDKHNYYYSSSKSHLKQAQVIANTINDDLILNDIREALSISYTVAGFEETGQEFIDKMSDEFVRSQAYKALADKYIELGLMDKAYPYLMTSFSLANSSLANKGVANITSKDTSFFYTLTKGFINANYVSEAVTVLNKLKEYALVVREDTYTSSYGYYLNGAYSATSQLLDNYLAKPTSENREQASLILDNYIELIELTPPYIQKRGVYKDEKQNQFNALHIARATQLAYQLGKIDLAKQLLNKGLSYYGIVGLDNAYPYTASPYSEATVGSYTYPLTSLSGLIVALYGEQETNPVYAKLTKSTDIDNAKAAELKYIVLTKLLNGFSVDDAFAPLDKLYQDNADTRDYVSLILDADTGLMTLLNNLGETQLALKLVDKANTLISNDEYILQQLTSYISGYKGCTLITKHVANLGGDVAAQIQFCSDLVFNKLLSETKNTQSHISALNDLLKTHIFANDKTDASRVTNSLNSLNAEIARLFEGEDTEIKDQFKFLYEHLGSYIQLGELAPAQEQIKRSLAIYKQHADTLTASDRMVILKSINTYLINNQIDSSLSFIAQLSISVANIPDYQTHRAQVIAVATEIVNSIVDITLQSSDKEVQDAGKEMVFALTMLKAHDKALNVINSSAFAEADRMDLNAQRALLIAQKDDFLGTNVASVDTDYDGRPNFFLPGVSQSEIDKSGLVADDDADSDGIPDNQDITPIGN</sequence>
<dbReference type="EMBL" id="JBJDOT010000007">
    <property type="protein sequence ID" value="MFK3863617.1"/>
    <property type="molecule type" value="Genomic_DNA"/>
</dbReference>
<name>A0ABW8KV15_9GAMM</name>
<evidence type="ECO:0000256" key="1">
    <source>
        <dbReference type="SAM" id="MobiDB-lite"/>
    </source>
</evidence>
<dbReference type="Gene3D" id="2.60.40.3440">
    <property type="match status" value="1"/>
</dbReference>
<dbReference type="PROSITE" id="PS51257">
    <property type="entry name" value="PROKAR_LIPOPROTEIN"/>
    <property type="match status" value="1"/>
</dbReference>
<dbReference type="Pfam" id="PF17963">
    <property type="entry name" value="Big_9"/>
    <property type="match status" value="2"/>
</dbReference>
<keyword evidence="3" id="KW-1185">Reference proteome</keyword>
<gene>
    <name evidence="2" type="ORF">ACI2JU_06995</name>
</gene>
<dbReference type="RefSeq" id="WP_404675060.1">
    <property type="nucleotide sequence ID" value="NZ_JBJDOT010000007.1"/>
</dbReference>
<dbReference type="Proteomes" id="UP001620262">
    <property type="component" value="Unassembled WGS sequence"/>
</dbReference>
<organism evidence="2 3">
    <name type="scientific">Pseudoalteromonas rhizosphaerae</name>
    <dbReference type="NCBI Taxonomy" id="2518973"/>
    <lineage>
        <taxon>Bacteria</taxon>
        <taxon>Pseudomonadati</taxon>
        <taxon>Pseudomonadota</taxon>
        <taxon>Gammaproteobacteria</taxon>
        <taxon>Alteromonadales</taxon>
        <taxon>Pseudoalteromonadaceae</taxon>
        <taxon>Pseudoalteromonas</taxon>
    </lineage>
</organism>
<evidence type="ECO:0000313" key="2">
    <source>
        <dbReference type="EMBL" id="MFK3863617.1"/>
    </source>
</evidence>
<accession>A0ABW8KV15</accession>
<comment type="caution">
    <text evidence="2">The sequence shown here is derived from an EMBL/GenBank/DDBJ whole genome shotgun (WGS) entry which is preliminary data.</text>
</comment>
<reference evidence="2 3" key="1">
    <citation type="submission" date="2024-11" db="EMBL/GenBank/DDBJ databases">
        <title>The Natural Products Discovery Center: Release of the First 8490 Sequenced Strains for Exploring Actinobacteria Biosynthetic Diversity.</title>
        <authorList>
            <person name="Kalkreuter E."/>
            <person name="Kautsar S.A."/>
            <person name="Yang D."/>
            <person name="Bader C.D."/>
            <person name="Teijaro C.N."/>
            <person name="Fluegel L."/>
            <person name="Davis C.M."/>
            <person name="Simpson J.R."/>
            <person name="Lauterbach L."/>
            <person name="Steele A.D."/>
            <person name="Gui C."/>
            <person name="Meng S."/>
            <person name="Li G."/>
            <person name="Viehrig K."/>
            <person name="Ye F."/>
            <person name="Su P."/>
            <person name="Kiefer A.F."/>
            <person name="Nichols A."/>
            <person name="Cepeda A.J."/>
            <person name="Yan W."/>
            <person name="Fan B."/>
            <person name="Jiang Y."/>
            <person name="Adhikari A."/>
            <person name="Zheng C.-J."/>
            <person name="Schuster L."/>
            <person name="Cowan T.M."/>
            <person name="Smanski M.J."/>
            <person name="Chevrette M.G."/>
            <person name="De Carvalho L.P.S."/>
            <person name="Shen B."/>
        </authorList>
    </citation>
    <scope>NUCLEOTIDE SEQUENCE [LARGE SCALE GENOMIC DNA]</scope>
    <source>
        <strain evidence="2 3">NPDC078403</strain>
    </source>
</reference>
<feature type="region of interest" description="Disordered" evidence="1">
    <location>
        <begin position="890"/>
        <end position="915"/>
    </location>
</feature>